<organism evidence="8">
    <name type="scientific">Populus alba</name>
    <name type="common">White poplar</name>
    <dbReference type="NCBI Taxonomy" id="43335"/>
    <lineage>
        <taxon>Eukaryota</taxon>
        <taxon>Viridiplantae</taxon>
        <taxon>Streptophyta</taxon>
        <taxon>Embryophyta</taxon>
        <taxon>Tracheophyta</taxon>
        <taxon>Spermatophyta</taxon>
        <taxon>Magnoliopsida</taxon>
        <taxon>eudicotyledons</taxon>
        <taxon>Gunneridae</taxon>
        <taxon>Pentapetalae</taxon>
        <taxon>rosids</taxon>
        <taxon>fabids</taxon>
        <taxon>Malpighiales</taxon>
        <taxon>Salicaceae</taxon>
        <taxon>Saliceae</taxon>
        <taxon>Populus</taxon>
    </lineage>
</organism>
<dbReference type="FunFam" id="1.10.287.110:FF:000082">
    <property type="entry name" value="Iron-sulfur cluster co-chaperone protein HscB, mitochondrial"/>
    <property type="match status" value="1"/>
</dbReference>
<dbReference type="GO" id="GO:0005739">
    <property type="term" value="C:mitochondrion"/>
    <property type="evidence" value="ECO:0007669"/>
    <property type="project" value="UniProtKB-SubCell"/>
</dbReference>
<name>A0A4U5MP44_POPAL</name>
<comment type="subcellular location">
    <subcellularLocation>
        <location evidence="2">Cytoplasm</location>
    </subcellularLocation>
    <subcellularLocation>
        <location evidence="1">Mitochondrion</location>
    </subcellularLocation>
</comment>
<dbReference type="EMBL" id="RCHU01001178">
    <property type="protein sequence ID" value="TKR71436.1"/>
    <property type="molecule type" value="Genomic_DNA"/>
</dbReference>
<keyword evidence="6" id="KW-0143">Chaperone</keyword>
<dbReference type="FunFam" id="1.20.1280.20:FF:000002">
    <property type="entry name" value="HscB mitochondrial iron-sulfur cluster co-chaperone"/>
    <property type="match status" value="1"/>
</dbReference>
<dbReference type="InterPro" id="IPR036386">
    <property type="entry name" value="HscB_C_sf"/>
</dbReference>
<evidence type="ECO:0000313" key="8">
    <source>
        <dbReference type="EMBL" id="TKR71436.1"/>
    </source>
</evidence>
<feature type="domain" description="J" evidence="7">
    <location>
        <begin position="120"/>
        <end position="193"/>
    </location>
</feature>
<dbReference type="CDD" id="cd06257">
    <property type="entry name" value="DnaJ"/>
    <property type="match status" value="1"/>
</dbReference>
<dbReference type="SMART" id="SM00271">
    <property type="entry name" value="DnaJ"/>
    <property type="match status" value="1"/>
</dbReference>
<dbReference type="InterPro" id="IPR009073">
    <property type="entry name" value="HscB_oligo_C"/>
</dbReference>
<dbReference type="GO" id="GO:0051087">
    <property type="term" value="F:protein-folding chaperone binding"/>
    <property type="evidence" value="ECO:0007669"/>
    <property type="project" value="InterPro"/>
</dbReference>
<evidence type="ECO:0000256" key="5">
    <source>
        <dbReference type="ARBA" id="ARBA00023128"/>
    </source>
</evidence>
<dbReference type="PANTHER" id="PTHR14021:SF15">
    <property type="entry name" value="IRON-SULFUR CLUSTER CO-CHAPERONE PROTEIN HSCB"/>
    <property type="match status" value="1"/>
</dbReference>
<comment type="similarity">
    <text evidence="3">Belongs to the HscB family.</text>
</comment>
<dbReference type="NCBIfam" id="TIGR00714">
    <property type="entry name" value="hscB"/>
    <property type="match status" value="1"/>
</dbReference>
<comment type="caution">
    <text evidence="8">The sequence shown here is derived from an EMBL/GenBank/DDBJ whole genome shotgun (WGS) entry which is preliminary data.</text>
</comment>
<dbReference type="GO" id="GO:0001671">
    <property type="term" value="F:ATPase activator activity"/>
    <property type="evidence" value="ECO:0007669"/>
    <property type="project" value="InterPro"/>
</dbReference>
<protein>
    <recommendedName>
        <fullName evidence="7">J domain-containing protein</fullName>
    </recommendedName>
</protein>
<gene>
    <name evidence="8" type="ORF">D5086_0000299600</name>
</gene>
<dbReference type="PROSITE" id="PS50076">
    <property type="entry name" value="DNAJ_2"/>
    <property type="match status" value="1"/>
</dbReference>
<keyword evidence="4" id="KW-0963">Cytoplasm</keyword>
<evidence type="ECO:0000256" key="4">
    <source>
        <dbReference type="ARBA" id="ARBA00022490"/>
    </source>
</evidence>
<dbReference type="STRING" id="43335.A0A4U5MP44"/>
<dbReference type="InterPro" id="IPR004640">
    <property type="entry name" value="HscB"/>
</dbReference>
<dbReference type="GO" id="GO:0051259">
    <property type="term" value="P:protein complex oligomerization"/>
    <property type="evidence" value="ECO:0007669"/>
    <property type="project" value="InterPro"/>
</dbReference>
<evidence type="ECO:0000256" key="3">
    <source>
        <dbReference type="ARBA" id="ARBA00010476"/>
    </source>
</evidence>
<evidence type="ECO:0000256" key="2">
    <source>
        <dbReference type="ARBA" id="ARBA00004496"/>
    </source>
</evidence>
<evidence type="ECO:0000259" key="7">
    <source>
        <dbReference type="PROSITE" id="PS50076"/>
    </source>
</evidence>
<accession>A0A4U5MP44</accession>
<dbReference type="Pfam" id="PF07743">
    <property type="entry name" value="HSCB_C"/>
    <property type="match status" value="1"/>
</dbReference>
<dbReference type="GO" id="GO:0044571">
    <property type="term" value="P:[2Fe-2S] cluster assembly"/>
    <property type="evidence" value="ECO:0007669"/>
    <property type="project" value="InterPro"/>
</dbReference>
<dbReference type="SUPFAM" id="SSF46565">
    <property type="entry name" value="Chaperone J-domain"/>
    <property type="match status" value="1"/>
</dbReference>
<dbReference type="SUPFAM" id="SSF47144">
    <property type="entry name" value="HSC20 (HSCB), C-terminal oligomerisation domain"/>
    <property type="match status" value="1"/>
</dbReference>
<dbReference type="InterPro" id="IPR001623">
    <property type="entry name" value="DnaJ_domain"/>
</dbReference>
<dbReference type="AlphaFoldDB" id="A0A4U5MP44"/>
<evidence type="ECO:0000256" key="6">
    <source>
        <dbReference type="ARBA" id="ARBA00023186"/>
    </source>
</evidence>
<sequence>MLKAKKKLWSPLSDRLLQTRTISSTTFGFLQNQQQHLSNSQPHSPFPFISYNNNNKKIQTSSSSGFSSHFLPFSGKSFCSAQSSEKTNLRCWNCNAEPQNAPFLVCESCTTIQPVDHSVDYFQIFGLENKYEIEEDHNLEVKYKNWQKKLHPDLVHSKPEKEREFAAEQSARVIDAYRTLNNALSRAIYILKLEGVNVNEEETVSEPELLAEIMEIREAVEEAPDYQALKEIQSSMQEKLQNWSNSFASAFRGHKFEEAKNCIRRMTYYDRGQQRLIPILWIIIFNEICRQNFGGRPSGDS</sequence>
<dbReference type="Gene3D" id="1.20.1280.20">
    <property type="entry name" value="HscB, C-terminal domain"/>
    <property type="match status" value="1"/>
</dbReference>
<dbReference type="Gene3D" id="1.10.287.110">
    <property type="entry name" value="DnaJ domain"/>
    <property type="match status" value="1"/>
</dbReference>
<reference evidence="8" key="1">
    <citation type="submission" date="2018-10" db="EMBL/GenBank/DDBJ databases">
        <title>Population genomic analysis revealed the cold adaptation of white poplar.</title>
        <authorList>
            <person name="Liu Y.-J."/>
        </authorList>
    </citation>
    <scope>NUCLEOTIDE SEQUENCE [LARGE SCALE GENOMIC DNA]</scope>
    <source>
        <strain evidence="8">PAL-ZL1</strain>
    </source>
</reference>
<dbReference type="InterPro" id="IPR036869">
    <property type="entry name" value="J_dom_sf"/>
</dbReference>
<dbReference type="PANTHER" id="PTHR14021">
    <property type="entry name" value="IRON-SULFUR CLUSTER CO-CHAPERONE PROTEIN HSCB"/>
    <property type="match status" value="1"/>
</dbReference>
<proteinExistence type="inferred from homology"/>
<evidence type="ECO:0000256" key="1">
    <source>
        <dbReference type="ARBA" id="ARBA00004173"/>
    </source>
</evidence>
<keyword evidence="5" id="KW-0496">Mitochondrion</keyword>